<accession>A0A1J1HN67</accession>
<keyword evidence="2" id="KW-1185">Reference proteome</keyword>
<protein>
    <submittedName>
        <fullName evidence="1">CLUMA_CG002785, isoform A</fullName>
    </submittedName>
</protein>
<dbReference type="EMBL" id="CVRI01000010">
    <property type="protein sequence ID" value="CRK88962.1"/>
    <property type="molecule type" value="Genomic_DNA"/>
</dbReference>
<evidence type="ECO:0000313" key="1">
    <source>
        <dbReference type="EMBL" id="CRK88962.1"/>
    </source>
</evidence>
<sequence length="69" mass="7980">MFLANHIYLCVCITLRAYSYVSINFHLSYFQKVDVYLSNDIATSVKTEAATVTLAMKLFIVQYLKTFMI</sequence>
<dbReference type="AlphaFoldDB" id="A0A1J1HN67"/>
<reference evidence="1 2" key="1">
    <citation type="submission" date="2015-04" db="EMBL/GenBank/DDBJ databases">
        <authorList>
            <person name="Syromyatnikov M.Y."/>
            <person name="Popov V.N."/>
        </authorList>
    </citation>
    <scope>NUCLEOTIDE SEQUENCE [LARGE SCALE GENOMIC DNA]</scope>
</reference>
<name>A0A1J1HN67_9DIPT</name>
<gene>
    <name evidence="1" type="ORF">CLUMA_CG002785</name>
</gene>
<organism evidence="1 2">
    <name type="scientific">Clunio marinus</name>
    <dbReference type="NCBI Taxonomy" id="568069"/>
    <lineage>
        <taxon>Eukaryota</taxon>
        <taxon>Metazoa</taxon>
        <taxon>Ecdysozoa</taxon>
        <taxon>Arthropoda</taxon>
        <taxon>Hexapoda</taxon>
        <taxon>Insecta</taxon>
        <taxon>Pterygota</taxon>
        <taxon>Neoptera</taxon>
        <taxon>Endopterygota</taxon>
        <taxon>Diptera</taxon>
        <taxon>Nematocera</taxon>
        <taxon>Chironomoidea</taxon>
        <taxon>Chironomidae</taxon>
        <taxon>Clunio</taxon>
    </lineage>
</organism>
<proteinExistence type="predicted"/>
<dbReference type="Proteomes" id="UP000183832">
    <property type="component" value="Unassembled WGS sequence"/>
</dbReference>
<evidence type="ECO:0000313" key="2">
    <source>
        <dbReference type="Proteomes" id="UP000183832"/>
    </source>
</evidence>